<keyword evidence="5" id="KW-0560">Oxidoreductase</keyword>
<protein>
    <submittedName>
        <fullName evidence="7">FAD-dependent oxidoreductase</fullName>
    </submittedName>
</protein>
<evidence type="ECO:0000256" key="4">
    <source>
        <dbReference type="ARBA" id="ARBA00022827"/>
    </source>
</evidence>
<comment type="similarity">
    <text evidence="2">Belongs to the NADH dehydrogenase family.</text>
</comment>
<dbReference type="PANTHER" id="PTHR42913">
    <property type="entry name" value="APOPTOSIS-INDUCING FACTOR 1"/>
    <property type="match status" value="1"/>
</dbReference>
<dbReference type="PANTHER" id="PTHR42913:SF3">
    <property type="entry name" value="64 KDA MITOCHONDRIAL NADH DEHYDROGENASE (EUROFUNG)"/>
    <property type="match status" value="1"/>
</dbReference>
<dbReference type="Pfam" id="PF07992">
    <property type="entry name" value="Pyr_redox_2"/>
    <property type="match status" value="1"/>
</dbReference>
<evidence type="ECO:0000256" key="5">
    <source>
        <dbReference type="ARBA" id="ARBA00023002"/>
    </source>
</evidence>
<evidence type="ECO:0000313" key="8">
    <source>
        <dbReference type="Proteomes" id="UP001281447"/>
    </source>
</evidence>
<gene>
    <name evidence="7" type="ORF">RWE15_00390</name>
</gene>
<keyword evidence="3" id="KW-0285">Flavoprotein</keyword>
<dbReference type="Gene3D" id="3.50.50.100">
    <property type="match status" value="1"/>
</dbReference>
<evidence type="ECO:0000313" key="7">
    <source>
        <dbReference type="EMBL" id="MDY0393169.1"/>
    </source>
</evidence>
<sequence>MHWKPGGVEFVTGASLRECGPDYIVYEKDGRPIHVPTLTTIWAAGVRANAIVEAAGFQTTRGKIEVTPELRAPGYEDIFVVGDCASIINPKTNRPFPPTAQMAIQQAKIISTNILKRIGGEGSLSAFVPKDLGTVASLGHNDAIAVLFKNWKMFGWKATFMKKMIDNRYLLKLGGLNLLFKKREIQYILLILEKVAFNLFSFYDKCRYKLVKGNRKFDTVGSFHIIVFCHFLRYCFYTEYAVAPDLADGFSLSDHHYHDYRRHANYSLF</sequence>
<accession>A0ABU5C1S1</accession>
<proteinExistence type="inferred from homology"/>
<dbReference type="InterPro" id="IPR036188">
    <property type="entry name" value="FAD/NAD-bd_sf"/>
</dbReference>
<dbReference type="InterPro" id="IPR051169">
    <property type="entry name" value="NADH-Q_oxidoreductase"/>
</dbReference>
<comment type="caution">
    <text evidence="7">The sequence shown here is derived from an EMBL/GenBank/DDBJ whole genome shotgun (WGS) entry which is preliminary data.</text>
</comment>
<organism evidence="7 8">
    <name type="scientific">Tigheibacillus halophilus</name>
    <dbReference type="NCBI Taxonomy" id="361280"/>
    <lineage>
        <taxon>Bacteria</taxon>
        <taxon>Bacillati</taxon>
        <taxon>Bacillota</taxon>
        <taxon>Bacilli</taxon>
        <taxon>Bacillales</taxon>
        <taxon>Bacillaceae</taxon>
        <taxon>Tigheibacillus</taxon>
    </lineage>
</organism>
<evidence type="ECO:0000256" key="3">
    <source>
        <dbReference type="ARBA" id="ARBA00022630"/>
    </source>
</evidence>
<feature type="domain" description="FAD/NAD(P)-binding" evidence="6">
    <location>
        <begin position="7"/>
        <end position="107"/>
    </location>
</feature>
<dbReference type="Proteomes" id="UP001281447">
    <property type="component" value="Unassembled WGS sequence"/>
</dbReference>
<dbReference type="SUPFAM" id="SSF51905">
    <property type="entry name" value="FAD/NAD(P)-binding domain"/>
    <property type="match status" value="1"/>
</dbReference>
<comment type="cofactor">
    <cofactor evidence="1">
        <name>FAD</name>
        <dbReference type="ChEBI" id="CHEBI:57692"/>
    </cofactor>
</comment>
<keyword evidence="4" id="KW-0274">FAD</keyword>
<evidence type="ECO:0000256" key="2">
    <source>
        <dbReference type="ARBA" id="ARBA00005272"/>
    </source>
</evidence>
<reference evidence="7 8" key="1">
    <citation type="submission" date="2023-10" db="EMBL/GenBank/DDBJ databases">
        <title>Virgibacillus halophilus 5B73C genome.</title>
        <authorList>
            <person name="Miliotis G."/>
            <person name="Sengupta P."/>
            <person name="Hameed A."/>
            <person name="Chuvochina M."/>
            <person name="Mcdonagh F."/>
            <person name="Simpson A.C."/>
            <person name="Singh N.K."/>
            <person name="Rekha P.D."/>
            <person name="Raman K."/>
            <person name="Hugenholtz P."/>
            <person name="Venkateswaran K."/>
        </authorList>
    </citation>
    <scope>NUCLEOTIDE SEQUENCE [LARGE SCALE GENOMIC DNA]</scope>
    <source>
        <strain evidence="7 8">5B73C</strain>
    </source>
</reference>
<keyword evidence="8" id="KW-1185">Reference proteome</keyword>
<evidence type="ECO:0000259" key="6">
    <source>
        <dbReference type="Pfam" id="PF07992"/>
    </source>
</evidence>
<dbReference type="InterPro" id="IPR023753">
    <property type="entry name" value="FAD/NAD-binding_dom"/>
</dbReference>
<dbReference type="EMBL" id="JAWDIP010000003">
    <property type="protein sequence ID" value="MDY0393169.1"/>
    <property type="molecule type" value="Genomic_DNA"/>
</dbReference>
<name>A0ABU5C1S1_9BACI</name>
<evidence type="ECO:0000256" key="1">
    <source>
        <dbReference type="ARBA" id="ARBA00001974"/>
    </source>
</evidence>